<organism evidence="2 3">
    <name type="scientific">Morus notabilis</name>
    <dbReference type="NCBI Taxonomy" id="981085"/>
    <lineage>
        <taxon>Eukaryota</taxon>
        <taxon>Viridiplantae</taxon>
        <taxon>Streptophyta</taxon>
        <taxon>Embryophyta</taxon>
        <taxon>Tracheophyta</taxon>
        <taxon>Spermatophyta</taxon>
        <taxon>Magnoliopsida</taxon>
        <taxon>eudicotyledons</taxon>
        <taxon>Gunneridae</taxon>
        <taxon>Pentapetalae</taxon>
        <taxon>rosids</taxon>
        <taxon>fabids</taxon>
        <taxon>Rosales</taxon>
        <taxon>Moraceae</taxon>
        <taxon>Moreae</taxon>
        <taxon>Morus</taxon>
    </lineage>
</organism>
<dbReference type="InterPro" id="IPR006527">
    <property type="entry name" value="F-box-assoc_dom_typ1"/>
</dbReference>
<dbReference type="EMBL" id="KE344830">
    <property type="protein sequence ID" value="EXB81012.1"/>
    <property type="molecule type" value="Genomic_DNA"/>
</dbReference>
<accession>W9RLZ1</accession>
<sequence length="135" mass="15522">MSKKTQHLWLSTFAMRRTRSCHVPNDSSKGMYLLTIASADSCGVNDCIPCVSEDLRFLAHCFYEKWFKLVSHCNGIICFYDYDYEERKNNIFLLNPALKELKVVPNAHFGDDYAIRGVGFGYDSKANDYKVVTIE</sequence>
<dbReference type="AlphaFoldDB" id="W9RLZ1"/>
<evidence type="ECO:0000313" key="3">
    <source>
        <dbReference type="Proteomes" id="UP000030645"/>
    </source>
</evidence>
<dbReference type="Proteomes" id="UP000030645">
    <property type="component" value="Unassembled WGS sequence"/>
</dbReference>
<proteinExistence type="predicted"/>
<keyword evidence="3" id="KW-1185">Reference proteome</keyword>
<dbReference type="Pfam" id="PF07734">
    <property type="entry name" value="FBA_1"/>
    <property type="match status" value="1"/>
</dbReference>
<evidence type="ECO:0000259" key="1">
    <source>
        <dbReference type="Pfam" id="PF07734"/>
    </source>
</evidence>
<protein>
    <recommendedName>
        <fullName evidence="1">F-box associated beta-propeller type 1 domain-containing protein</fullName>
    </recommendedName>
</protein>
<evidence type="ECO:0000313" key="2">
    <source>
        <dbReference type="EMBL" id="EXB81012.1"/>
    </source>
</evidence>
<name>W9RLZ1_9ROSA</name>
<reference evidence="3" key="1">
    <citation type="submission" date="2013-01" db="EMBL/GenBank/DDBJ databases">
        <title>Draft Genome Sequence of a Mulberry Tree, Morus notabilis C.K. Schneid.</title>
        <authorList>
            <person name="He N."/>
            <person name="Zhao S."/>
        </authorList>
    </citation>
    <scope>NUCLEOTIDE SEQUENCE</scope>
</reference>
<gene>
    <name evidence="2" type="ORF">L484_003056</name>
</gene>
<feature type="domain" description="F-box associated beta-propeller type 1" evidence="1">
    <location>
        <begin position="60"/>
        <end position="133"/>
    </location>
</feature>